<dbReference type="CTD" id="222234"/>
<evidence type="ECO:0000256" key="1">
    <source>
        <dbReference type="SAM" id="MobiDB-lite"/>
    </source>
</evidence>
<reference evidence="4" key="1">
    <citation type="submission" date="2025-08" db="UniProtKB">
        <authorList>
            <consortium name="RefSeq"/>
        </authorList>
    </citation>
    <scope>IDENTIFICATION</scope>
    <source>
        <tissue evidence="4">Sperm</tissue>
    </source>
</reference>
<feature type="compositionally biased region" description="Gly residues" evidence="1">
    <location>
        <begin position="94"/>
        <end position="122"/>
    </location>
</feature>
<evidence type="ECO:0000313" key="4">
    <source>
        <dbReference type="RefSeq" id="XP_032825929.1"/>
    </source>
</evidence>
<protein>
    <submittedName>
        <fullName evidence="4">Protein FAM185A isoform X1</fullName>
    </submittedName>
</protein>
<accession>A0AAJ7TYI5</accession>
<name>A0AAJ7TYI5_PETMA</name>
<dbReference type="KEGG" id="pmrn:116951432"/>
<dbReference type="PANTHER" id="PTHR34094:SF1">
    <property type="entry name" value="PROTEIN FAM185A"/>
    <property type="match status" value="1"/>
</dbReference>
<feature type="region of interest" description="Disordered" evidence="1">
    <location>
        <begin position="84"/>
        <end position="187"/>
    </location>
</feature>
<dbReference type="Pfam" id="PF13349">
    <property type="entry name" value="DUF4097"/>
    <property type="match status" value="1"/>
</dbReference>
<gene>
    <name evidence="4" type="primary">FAM185A</name>
</gene>
<dbReference type="RefSeq" id="XP_032825929.1">
    <property type="nucleotide sequence ID" value="XM_032970038.1"/>
</dbReference>
<evidence type="ECO:0000313" key="3">
    <source>
        <dbReference type="Proteomes" id="UP001318040"/>
    </source>
</evidence>
<dbReference type="InterPro" id="IPR025164">
    <property type="entry name" value="Toastrack_DUF4097"/>
</dbReference>
<dbReference type="Proteomes" id="UP001318040">
    <property type="component" value="Chromosome 43"/>
</dbReference>
<keyword evidence="3" id="KW-1185">Reference proteome</keyword>
<organism evidence="3 4">
    <name type="scientific">Petromyzon marinus</name>
    <name type="common">Sea lamprey</name>
    <dbReference type="NCBI Taxonomy" id="7757"/>
    <lineage>
        <taxon>Eukaryota</taxon>
        <taxon>Metazoa</taxon>
        <taxon>Chordata</taxon>
        <taxon>Craniata</taxon>
        <taxon>Vertebrata</taxon>
        <taxon>Cyclostomata</taxon>
        <taxon>Hyperoartia</taxon>
        <taxon>Petromyzontiformes</taxon>
        <taxon>Petromyzontidae</taxon>
        <taxon>Petromyzon</taxon>
    </lineage>
</organism>
<dbReference type="PANTHER" id="PTHR34094">
    <property type="match status" value="1"/>
</dbReference>
<dbReference type="AlphaFoldDB" id="A0AAJ7TYI5"/>
<feature type="domain" description="DUF4097" evidence="2">
    <location>
        <begin position="260"/>
        <end position="448"/>
    </location>
</feature>
<feature type="compositionally biased region" description="Gly residues" evidence="1">
    <location>
        <begin position="148"/>
        <end position="172"/>
    </location>
</feature>
<sequence length="462" mass="48073">MTALRSVALALRRATRATRRGLCHRPGSNPAPPRWESPRWESPVALFSSLRLRAACRVSVLPLDPHGYPDGDRAFVRVFRERGSEHGARQCPGEGTGQGPREGTGQGPREGIGQCPGEGIGQGPVEVTGQGPVEVTGQGPVEVTGQGPVEGIGQGPREGIGQGPVEGSGNGIGPQSAPAGQGSALGARGVSVDYSDSHKRLQVTGNERAVGYQLEVTVPIKFDLDLATSGDGGVHVGSMESDVCSVRTDRGGVHLASIKGADISVESEHGNVSIGSLQGNVNIHARGCNSVNIDKLQAIKACVSTKRGPLNAKFIYAESSQFSSTSGTVNLGSTHGNTVVTTDEGHIVIESLDGGLVARTRAGDVTVHLSQPSAVDLYSERGDVNIKFPDSLGLEFLVTGGKGVVVSPDVHLESMELSTKGSTQSLTGRLSKGGMLVRATSKHGTVRLQRQSWFQSLGLKGK</sequence>
<evidence type="ECO:0000259" key="2">
    <source>
        <dbReference type="Pfam" id="PF13349"/>
    </source>
</evidence>
<proteinExistence type="predicted"/>